<sequence>PFYQYTTKLGEFRGGDFQADNRTKFERPMRLKLGPQQFMDRLDIKRIPDVISAKEHLSKRDGKNRVDNSDWRVIRGIIARSPGSFTRDDGSAGAVYTLSDDSINGGETVTDEGDVVAGLTVWTCPELAVWQQYDEVDAYGSLGLNRRTKEPSFNAYLFIPIHARGRSS</sequence>
<reference evidence="1" key="1">
    <citation type="journal article" date="2014" name="Front. Microbiol.">
        <title>High frequency of phylogenetically diverse reductive dehalogenase-homologous genes in deep subseafloor sedimentary metagenomes.</title>
        <authorList>
            <person name="Kawai M."/>
            <person name="Futagami T."/>
            <person name="Toyoda A."/>
            <person name="Takaki Y."/>
            <person name="Nishi S."/>
            <person name="Hori S."/>
            <person name="Arai W."/>
            <person name="Tsubouchi T."/>
            <person name="Morono Y."/>
            <person name="Uchiyama I."/>
            <person name="Ito T."/>
            <person name="Fujiyama A."/>
            <person name="Inagaki F."/>
            <person name="Takami H."/>
        </authorList>
    </citation>
    <scope>NUCLEOTIDE SEQUENCE</scope>
    <source>
        <strain evidence="1">Expedition CK06-06</strain>
    </source>
</reference>
<dbReference type="AlphaFoldDB" id="X1J5I6"/>
<gene>
    <name evidence="1" type="ORF">S03H2_40804</name>
</gene>
<proteinExistence type="predicted"/>
<dbReference type="EMBL" id="BARU01025315">
    <property type="protein sequence ID" value="GAH65003.1"/>
    <property type="molecule type" value="Genomic_DNA"/>
</dbReference>
<organism evidence="1">
    <name type="scientific">marine sediment metagenome</name>
    <dbReference type="NCBI Taxonomy" id="412755"/>
    <lineage>
        <taxon>unclassified sequences</taxon>
        <taxon>metagenomes</taxon>
        <taxon>ecological metagenomes</taxon>
    </lineage>
</organism>
<accession>X1J5I6</accession>
<protein>
    <submittedName>
        <fullName evidence="1">Uncharacterized protein</fullName>
    </submittedName>
</protein>
<name>X1J5I6_9ZZZZ</name>
<evidence type="ECO:0000313" key="1">
    <source>
        <dbReference type="EMBL" id="GAH65003.1"/>
    </source>
</evidence>
<comment type="caution">
    <text evidence="1">The sequence shown here is derived from an EMBL/GenBank/DDBJ whole genome shotgun (WGS) entry which is preliminary data.</text>
</comment>
<feature type="non-terminal residue" evidence="1">
    <location>
        <position position="1"/>
    </location>
</feature>